<proteinExistence type="predicted"/>
<keyword evidence="3" id="KW-1185">Reference proteome</keyword>
<name>A0A8X6UVZ9_NEPPI</name>
<feature type="region of interest" description="Disordered" evidence="1">
    <location>
        <begin position="15"/>
        <end position="89"/>
    </location>
</feature>
<feature type="compositionally biased region" description="Polar residues" evidence="1">
    <location>
        <begin position="25"/>
        <end position="34"/>
    </location>
</feature>
<dbReference type="AlphaFoldDB" id="A0A8X6UVZ9"/>
<evidence type="ECO:0000313" key="3">
    <source>
        <dbReference type="Proteomes" id="UP000887013"/>
    </source>
</evidence>
<sequence>MAERLWYKSSRPTRRFWRKPPTENCADSSPQNLFFSCRRQPPAPAQPSRLSIKSAPPCSWRETESPPDISGSQTSHIAKRHRRWSTMQPSSIRSRGEYSRFVWIKKRMQWCTEGNAGGGNHSGLWSGSLRKALSFEVCVHKKGTKED</sequence>
<gene>
    <name evidence="2" type="ORF">NPIL_26911</name>
</gene>
<dbReference type="EMBL" id="BMAW01087095">
    <property type="protein sequence ID" value="GFU50014.1"/>
    <property type="molecule type" value="Genomic_DNA"/>
</dbReference>
<evidence type="ECO:0000256" key="1">
    <source>
        <dbReference type="SAM" id="MobiDB-lite"/>
    </source>
</evidence>
<protein>
    <submittedName>
        <fullName evidence="2">Uncharacterized protein</fullName>
    </submittedName>
</protein>
<comment type="caution">
    <text evidence="2">The sequence shown here is derived from an EMBL/GenBank/DDBJ whole genome shotgun (WGS) entry which is preliminary data.</text>
</comment>
<dbReference type="Proteomes" id="UP000887013">
    <property type="component" value="Unassembled WGS sequence"/>
</dbReference>
<evidence type="ECO:0000313" key="2">
    <source>
        <dbReference type="EMBL" id="GFU50014.1"/>
    </source>
</evidence>
<organism evidence="2 3">
    <name type="scientific">Nephila pilipes</name>
    <name type="common">Giant wood spider</name>
    <name type="synonym">Nephila maculata</name>
    <dbReference type="NCBI Taxonomy" id="299642"/>
    <lineage>
        <taxon>Eukaryota</taxon>
        <taxon>Metazoa</taxon>
        <taxon>Ecdysozoa</taxon>
        <taxon>Arthropoda</taxon>
        <taxon>Chelicerata</taxon>
        <taxon>Arachnida</taxon>
        <taxon>Araneae</taxon>
        <taxon>Araneomorphae</taxon>
        <taxon>Entelegynae</taxon>
        <taxon>Araneoidea</taxon>
        <taxon>Nephilidae</taxon>
        <taxon>Nephila</taxon>
    </lineage>
</organism>
<accession>A0A8X6UVZ9</accession>
<reference evidence="2" key="1">
    <citation type="submission" date="2020-08" db="EMBL/GenBank/DDBJ databases">
        <title>Multicomponent nature underlies the extraordinary mechanical properties of spider dragline silk.</title>
        <authorList>
            <person name="Kono N."/>
            <person name="Nakamura H."/>
            <person name="Mori M."/>
            <person name="Yoshida Y."/>
            <person name="Ohtoshi R."/>
            <person name="Malay A.D."/>
            <person name="Moran D.A.P."/>
            <person name="Tomita M."/>
            <person name="Numata K."/>
            <person name="Arakawa K."/>
        </authorList>
    </citation>
    <scope>NUCLEOTIDE SEQUENCE</scope>
</reference>